<gene>
    <name evidence="2" type="ORF">P4O66_014810</name>
</gene>
<protein>
    <recommendedName>
        <fullName evidence="1">Fibronectin type-III domain-containing protein</fullName>
    </recommendedName>
</protein>
<feature type="domain" description="Fibronectin type-III" evidence="1">
    <location>
        <begin position="265"/>
        <end position="352"/>
    </location>
</feature>
<dbReference type="EMBL" id="JAROKS010000021">
    <property type="protein sequence ID" value="KAK1790976.1"/>
    <property type="molecule type" value="Genomic_DNA"/>
</dbReference>
<evidence type="ECO:0000313" key="3">
    <source>
        <dbReference type="Proteomes" id="UP001239994"/>
    </source>
</evidence>
<organism evidence="2 3">
    <name type="scientific">Electrophorus voltai</name>
    <dbReference type="NCBI Taxonomy" id="2609070"/>
    <lineage>
        <taxon>Eukaryota</taxon>
        <taxon>Metazoa</taxon>
        <taxon>Chordata</taxon>
        <taxon>Craniata</taxon>
        <taxon>Vertebrata</taxon>
        <taxon>Euteleostomi</taxon>
        <taxon>Actinopterygii</taxon>
        <taxon>Neopterygii</taxon>
        <taxon>Teleostei</taxon>
        <taxon>Ostariophysi</taxon>
        <taxon>Gymnotiformes</taxon>
        <taxon>Gymnotoidei</taxon>
        <taxon>Gymnotidae</taxon>
        <taxon>Electrophorus</taxon>
    </lineage>
</organism>
<feature type="domain" description="Fibronectin type-III" evidence="1">
    <location>
        <begin position="178"/>
        <end position="264"/>
    </location>
</feature>
<feature type="domain" description="Fibronectin type-III" evidence="1">
    <location>
        <begin position="615"/>
        <end position="702"/>
    </location>
</feature>
<feature type="domain" description="Fibronectin type-III" evidence="1">
    <location>
        <begin position="440"/>
        <end position="527"/>
    </location>
</feature>
<keyword evidence="3" id="KW-1185">Reference proteome</keyword>
<feature type="domain" description="Fibronectin type-III" evidence="1">
    <location>
        <begin position="3"/>
        <end position="89"/>
    </location>
</feature>
<evidence type="ECO:0000259" key="1">
    <source>
        <dbReference type="PROSITE" id="PS50853"/>
    </source>
</evidence>
<accession>A0AAD8Z3U3</accession>
<feature type="non-terminal residue" evidence="2">
    <location>
        <position position="1"/>
    </location>
</feature>
<dbReference type="Gene3D" id="2.60.40.10">
    <property type="entry name" value="Immunoglobulins"/>
    <property type="match status" value="9"/>
</dbReference>
<reference evidence="2" key="1">
    <citation type="submission" date="2023-03" db="EMBL/GenBank/DDBJ databases">
        <title>Electrophorus voltai genome.</title>
        <authorList>
            <person name="Bian C."/>
        </authorList>
    </citation>
    <scope>NUCLEOTIDE SEQUENCE</scope>
    <source>
        <strain evidence="2">CB-2022</strain>
        <tissue evidence="2">Muscle</tissue>
    </source>
</reference>
<dbReference type="PANTHER" id="PTHR47135">
    <property type="entry name" value="FIBRONECTIN TYPE III DOMAIN-CONTAINING PROTEIN 7"/>
    <property type="match status" value="1"/>
</dbReference>
<name>A0AAD8Z3U3_9TELE</name>
<dbReference type="InterPro" id="IPR013783">
    <property type="entry name" value="Ig-like_fold"/>
</dbReference>
<feature type="domain" description="Fibronectin type-III" evidence="1">
    <location>
        <begin position="528"/>
        <end position="614"/>
    </location>
</feature>
<dbReference type="PROSITE" id="PS50853">
    <property type="entry name" value="FN3"/>
    <property type="match status" value="8"/>
</dbReference>
<dbReference type="CDD" id="cd00063">
    <property type="entry name" value="FN3"/>
    <property type="match status" value="4"/>
</dbReference>
<dbReference type="SUPFAM" id="SSF49265">
    <property type="entry name" value="Fibronectin type III"/>
    <property type="match status" value="5"/>
</dbReference>
<dbReference type="InterPro" id="IPR036116">
    <property type="entry name" value="FN3_sf"/>
</dbReference>
<dbReference type="Proteomes" id="UP001239994">
    <property type="component" value="Unassembled WGS sequence"/>
</dbReference>
<proteinExistence type="predicted"/>
<dbReference type="SMART" id="SM00060">
    <property type="entry name" value="FN3"/>
    <property type="match status" value="5"/>
</dbReference>
<dbReference type="InterPro" id="IPR003961">
    <property type="entry name" value="FN3_dom"/>
</dbReference>
<feature type="domain" description="Fibronectin type-III" evidence="1">
    <location>
        <begin position="353"/>
        <end position="439"/>
    </location>
</feature>
<comment type="caution">
    <text evidence="2">The sequence shown here is derived from an EMBL/GenBank/DDBJ whole genome shotgun (WGS) entry which is preliminary data.</text>
</comment>
<dbReference type="AlphaFoldDB" id="A0AAD8Z3U3"/>
<sequence>PCPPDRIQTIIGCRNNSASVSWSPAIGAVSYVATLQSSNGSMYTCNGIATSCDVTNLPCGQNYSVTVAVNGQNCNSTPSVGSPVATAPCVPQNVSANINCGSNVAAVTWQSSQGAFLYLVKANSSNGQTANCTSSTNSCNLSLPVSCGVTYTITVMASNNNCSSACSTPVQLQSAPCPPDTIQTIIGCRNNSASVSWSPAIGAVSYVATLQSSNGSMYTCNGIATSCDVTNLPCGQNYSVTVAVNGQNCNSTPSVGSPVATAPCVPQNVSANINCGSNVAAVTWQSSQGAFLYLVKANSSNGQTANCTSSTNSCNLSLPVSCGVTYTITVMASNNNCSSACSTPVQLQSAPCPPDTIQTIIGCRNNSASVSWSPAIGAVSYVATLQSSNGSMYTCNGIATSCDVTNLPCGQNYSVTVAVNGQNCNSTPSVGSPVATAPCVPQNVSANFNCGSNVAAVTWQSSQGAFLYLVKANSSNGQTANCTSSTNSCNLSLPVSCGVTYTITVMASNNNCSSACSTPVQLQSAPCPPDRIQTIIGCRNNSASVSWSPAIGAVSYVATLQSSNGSMYTCNGIATSCDVTNLPCGQNYSVTVAVNGQNCNSTPSVGSPVATAPCVPQNVSANINCGSNVAAVTWQSSQGAFLYLVKANSSNGQTANCTSSTNSCNLSLPVSCGVTYTITVMASNNNCSSACSTPVQLQSGPCQPLNVSVNIPCGNSIAMLSWVAQAGAVKYSATAQSDNATALYCQSTDTSCFLDGLQCGAVYNFTVLASGQTCNSSNSNALTAGR</sequence>
<evidence type="ECO:0000313" key="2">
    <source>
        <dbReference type="EMBL" id="KAK1790976.1"/>
    </source>
</evidence>
<feature type="domain" description="Fibronectin type-III" evidence="1">
    <location>
        <begin position="90"/>
        <end position="177"/>
    </location>
</feature>
<feature type="non-terminal residue" evidence="2">
    <location>
        <position position="786"/>
    </location>
</feature>